<feature type="chain" id="PRO_5038536478" evidence="1">
    <location>
        <begin position="27"/>
        <end position="393"/>
    </location>
</feature>
<evidence type="ECO:0000313" key="3">
    <source>
        <dbReference type="EMBL" id="QEU96384.1"/>
    </source>
</evidence>
<dbReference type="AlphaFoldDB" id="A0A5J6GPS0"/>
<dbReference type="KEGG" id="ska:CP970_40475"/>
<feature type="signal peptide" evidence="1">
    <location>
        <begin position="1"/>
        <end position="26"/>
    </location>
</feature>
<dbReference type="Pfam" id="PF00144">
    <property type="entry name" value="Beta-lactamase"/>
    <property type="match status" value="1"/>
</dbReference>
<dbReference type="Proteomes" id="UP000325529">
    <property type="component" value="Chromosome"/>
</dbReference>
<organism evidence="3 4">
    <name type="scientific">Streptomyces kanamyceticus</name>
    <dbReference type="NCBI Taxonomy" id="1967"/>
    <lineage>
        <taxon>Bacteria</taxon>
        <taxon>Bacillati</taxon>
        <taxon>Actinomycetota</taxon>
        <taxon>Actinomycetes</taxon>
        <taxon>Kitasatosporales</taxon>
        <taxon>Streptomycetaceae</taxon>
        <taxon>Streptomyces</taxon>
    </lineage>
</organism>
<evidence type="ECO:0000256" key="1">
    <source>
        <dbReference type="SAM" id="SignalP"/>
    </source>
</evidence>
<dbReference type="EMBL" id="CP023699">
    <property type="protein sequence ID" value="QEU96384.1"/>
    <property type="molecule type" value="Genomic_DNA"/>
</dbReference>
<keyword evidence="3" id="KW-0378">Hydrolase</keyword>
<feature type="domain" description="Beta-lactamase-related" evidence="2">
    <location>
        <begin position="49"/>
        <end position="363"/>
    </location>
</feature>
<dbReference type="RefSeq" id="WP_055544471.1">
    <property type="nucleotide sequence ID" value="NZ_CP023699.1"/>
</dbReference>
<dbReference type="SUPFAM" id="SSF56601">
    <property type="entry name" value="beta-lactamase/transpeptidase-like"/>
    <property type="match status" value="1"/>
</dbReference>
<dbReference type="OrthoDB" id="5177574at2"/>
<reference evidence="3 4" key="1">
    <citation type="submission" date="2017-09" db="EMBL/GenBank/DDBJ databases">
        <authorList>
            <person name="Lee N."/>
            <person name="Cho B.-K."/>
        </authorList>
    </citation>
    <scope>NUCLEOTIDE SEQUENCE [LARGE SCALE GENOMIC DNA]</scope>
    <source>
        <strain evidence="3 4">ATCC 12853</strain>
    </source>
</reference>
<keyword evidence="4" id="KW-1185">Reference proteome</keyword>
<dbReference type="PANTHER" id="PTHR46825:SF7">
    <property type="entry name" value="D-ALANYL-D-ALANINE CARBOXYPEPTIDASE"/>
    <property type="match status" value="1"/>
</dbReference>
<dbReference type="InterPro" id="IPR001466">
    <property type="entry name" value="Beta-lactam-related"/>
</dbReference>
<accession>A0A5J6GPS0</accession>
<evidence type="ECO:0000259" key="2">
    <source>
        <dbReference type="Pfam" id="PF00144"/>
    </source>
</evidence>
<dbReference type="PANTHER" id="PTHR46825">
    <property type="entry name" value="D-ALANYL-D-ALANINE-CARBOXYPEPTIDASE/ENDOPEPTIDASE AMPH"/>
    <property type="match status" value="1"/>
</dbReference>
<sequence>MTRTARKRLALALGIATLVTAGATTAAARPAETSPAKRLRQDVEAIHALGISGVQARAVAPDGRQTVATSGTADLKTGRPVRSDGYFRMASTAKTLVATVALQLETEGVLSLDDTVEHWLPGMVRGKGNDGRRITVRQLLQHTSGIHDDLPGYTTPKEYYEQRDDVHRPEELVRRAMRHAPDFRPGKGWAYSNTGYVLLQMIIQKATGNPAHEEIQNRVLRPLGLTHTRWTGLSPTLPKPHAKAYEFFGPGSRVDVTRQIPMDQEILSWATTTQDENDFFRALLGGRLLPPRQLAKMKQTVPVNKEFQEAWPGGRYGLGLAERPLSCGGTYWSHEGGDGGYVTLNGVTEDGGRSAVVSMSEARGDTMEHRLEQESTASALIDRALCAGGPGAR</sequence>
<proteinExistence type="predicted"/>
<keyword evidence="1" id="KW-0732">Signal</keyword>
<dbReference type="GO" id="GO:0016787">
    <property type="term" value="F:hydrolase activity"/>
    <property type="evidence" value="ECO:0007669"/>
    <property type="project" value="UniProtKB-KW"/>
</dbReference>
<dbReference type="InterPro" id="IPR050491">
    <property type="entry name" value="AmpC-like"/>
</dbReference>
<gene>
    <name evidence="3" type="ORF">CP970_40475</name>
</gene>
<name>A0A5J6GPS0_STRKN</name>
<protein>
    <submittedName>
        <fullName evidence="3">Class A beta-lactamase-related serine hydrolase</fullName>
    </submittedName>
</protein>
<dbReference type="InterPro" id="IPR012338">
    <property type="entry name" value="Beta-lactam/transpept-like"/>
</dbReference>
<evidence type="ECO:0000313" key="4">
    <source>
        <dbReference type="Proteomes" id="UP000325529"/>
    </source>
</evidence>
<dbReference type="Gene3D" id="3.40.710.10">
    <property type="entry name" value="DD-peptidase/beta-lactamase superfamily"/>
    <property type="match status" value="1"/>
</dbReference>